<keyword evidence="2" id="KW-1185">Reference proteome</keyword>
<dbReference type="EMBL" id="BPVZ01000044">
    <property type="protein sequence ID" value="GKV15650.1"/>
    <property type="molecule type" value="Genomic_DNA"/>
</dbReference>
<gene>
    <name evidence="1" type="ORF">SLEP1_g26420</name>
</gene>
<protein>
    <submittedName>
        <fullName evidence="1">Uncharacterized protein</fullName>
    </submittedName>
</protein>
<proteinExistence type="predicted"/>
<name>A0AAV5JU27_9ROSI</name>
<sequence length="57" mass="6522">MNADLMMKEDLKMGEAEAMEISRSNGLKFPFYFLLRMECSLAECLQGVDLSIWGRNS</sequence>
<comment type="caution">
    <text evidence="1">The sequence shown here is derived from an EMBL/GenBank/DDBJ whole genome shotgun (WGS) entry which is preliminary data.</text>
</comment>
<accession>A0AAV5JU27</accession>
<evidence type="ECO:0000313" key="2">
    <source>
        <dbReference type="Proteomes" id="UP001054252"/>
    </source>
</evidence>
<dbReference type="Proteomes" id="UP001054252">
    <property type="component" value="Unassembled WGS sequence"/>
</dbReference>
<organism evidence="1 2">
    <name type="scientific">Rubroshorea leprosula</name>
    <dbReference type="NCBI Taxonomy" id="152421"/>
    <lineage>
        <taxon>Eukaryota</taxon>
        <taxon>Viridiplantae</taxon>
        <taxon>Streptophyta</taxon>
        <taxon>Embryophyta</taxon>
        <taxon>Tracheophyta</taxon>
        <taxon>Spermatophyta</taxon>
        <taxon>Magnoliopsida</taxon>
        <taxon>eudicotyledons</taxon>
        <taxon>Gunneridae</taxon>
        <taxon>Pentapetalae</taxon>
        <taxon>rosids</taxon>
        <taxon>malvids</taxon>
        <taxon>Malvales</taxon>
        <taxon>Dipterocarpaceae</taxon>
        <taxon>Rubroshorea</taxon>
    </lineage>
</organism>
<reference evidence="1 2" key="1">
    <citation type="journal article" date="2021" name="Commun. Biol.">
        <title>The genome of Shorea leprosula (Dipterocarpaceae) highlights the ecological relevance of drought in aseasonal tropical rainforests.</title>
        <authorList>
            <person name="Ng K.K.S."/>
            <person name="Kobayashi M.J."/>
            <person name="Fawcett J.A."/>
            <person name="Hatakeyama M."/>
            <person name="Paape T."/>
            <person name="Ng C.H."/>
            <person name="Ang C.C."/>
            <person name="Tnah L.H."/>
            <person name="Lee C.T."/>
            <person name="Nishiyama T."/>
            <person name="Sese J."/>
            <person name="O'Brien M.J."/>
            <person name="Copetti D."/>
            <person name="Mohd Noor M.I."/>
            <person name="Ong R.C."/>
            <person name="Putra M."/>
            <person name="Sireger I.Z."/>
            <person name="Indrioko S."/>
            <person name="Kosugi Y."/>
            <person name="Izuno A."/>
            <person name="Isagi Y."/>
            <person name="Lee S.L."/>
            <person name="Shimizu K.K."/>
        </authorList>
    </citation>
    <scope>NUCLEOTIDE SEQUENCE [LARGE SCALE GENOMIC DNA]</scope>
    <source>
        <strain evidence="1">214</strain>
    </source>
</reference>
<dbReference type="AlphaFoldDB" id="A0AAV5JU27"/>
<evidence type="ECO:0000313" key="1">
    <source>
        <dbReference type="EMBL" id="GKV15650.1"/>
    </source>
</evidence>